<dbReference type="PANTHER" id="PTHR36842">
    <property type="entry name" value="PROTEIN TOLB HOMOLOG"/>
    <property type="match status" value="1"/>
</dbReference>
<accession>A0A1H3Z1P1</accession>
<feature type="signal peptide" evidence="3">
    <location>
        <begin position="1"/>
        <end position="31"/>
    </location>
</feature>
<evidence type="ECO:0000259" key="4">
    <source>
        <dbReference type="Pfam" id="PF01979"/>
    </source>
</evidence>
<dbReference type="RefSeq" id="WP_091388010.1">
    <property type="nucleotide sequence ID" value="NZ_FNQO01000002.1"/>
</dbReference>
<reference evidence="6" key="1">
    <citation type="submission" date="2016-10" db="EMBL/GenBank/DDBJ databases">
        <authorList>
            <person name="Varghese N."/>
            <person name="Submissions S."/>
        </authorList>
    </citation>
    <scope>NUCLEOTIDE SEQUENCE [LARGE SCALE GENOMIC DNA]</scope>
    <source>
        <strain evidence="6">CGMCC 1.10657</strain>
    </source>
</reference>
<protein>
    <submittedName>
        <fullName evidence="5">Imidazolonepropionase</fullName>
    </submittedName>
</protein>
<dbReference type="Pfam" id="PF26549">
    <property type="entry name" value="Tricorn_N"/>
    <property type="match status" value="1"/>
</dbReference>
<gene>
    <name evidence="5" type="ORF">SAMN05216562_2128</name>
</gene>
<dbReference type="SUPFAM" id="SSF51556">
    <property type="entry name" value="Metallo-dependent hydrolases"/>
    <property type="match status" value="1"/>
</dbReference>
<dbReference type="InterPro" id="IPR011042">
    <property type="entry name" value="6-blade_b-propeller_TolB-like"/>
</dbReference>
<comment type="similarity">
    <text evidence="1">Belongs to the TolB family.</text>
</comment>
<dbReference type="InterPro" id="IPR011059">
    <property type="entry name" value="Metal-dep_hydrolase_composite"/>
</dbReference>
<dbReference type="InterPro" id="IPR032466">
    <property type="entry name" value="Metal_Hydrolase"/>
</dbReference>
<feature type="compositionally biased region" description="Polar residues" evidence="2">
    <location>
        <begin position="44"/>
        <end position="55"/>
    </location>
</feature>
<proteinExistence type="inferred from homology"/>
<dbReference type="GO" id="GO:0016810">
    <property type="term" value="F:hydrolase activity, acting on carbon-nitrogen (but not peptide) bonds"/>
    <property type="evidence" value="ECO:0007669"/>
    <property type="project" value="InterPro"/>
</dbReference>
<keyword evidence="6" id="KW-1185">Reference proteome</keyword>
<dbReference type="EMBL" id="FNQO01000002">
    <property type="protein sequence ID" value="SEA17665.1"/>
    <property type="molecule type" value="Genomic_DNA"/>
</dbReference>
<dbReference type="SUPFAM" id="SSF51338">
    <property type="entry name" value="Composite domain of metallo-dependent hydrolases"/>
    <property type="match status" value="1"/>
</dbReference>
<dbReference type="PANTHER" id="PTHR36842:SF1">
    <property type="entry name" value="PROTEIN TOLB"/>
    <property type="match status" value="1"/>
</dbReference>
<dbReference type="SUPFAM" id="SSF82171">
    <property type="entry name" value="DPP6 N-terminal domain-like"/>
    <property type="match status" value="1"/>
</dbReference>
<dbReference type="Pfam" id="PF07676">
    <property type="entry name" value="PD40"/>
    <property type="match status" value="3"/>
</dbReference>
<dbReference type="Gene3D" id="2.30.40.10">
    <property type="entry name" value="Urease, subunit C, domain 1"/>
    <property type="match status" value="2"/>
</dbReference>
<evidence type="ECO:0000256" key="2">
    <source>
        <dbReference type="SAM" id="MobiDB-lite"/>
    </source>
</evidence>
<dbReference type="InterPro" id="IPR011659">
    <property type="entry name" value="WD40"/>
</dbReference>
<evidence type="ECO:0000313" key="6">
    <source>
        <dbReference type="Proteomes" id="UP000198658"/>
    </source>
</evidence>
<dbReference type="Gene3D" id="3.20.20.140">
    <property type="entry name" value="Metal-dependent hydrolases"/>
    <property type="match status" value="2"/>
</dbReference>
<evidence type="ECO:0000313" key="5">
    <source>
        <dbReference type="EMBL" id="SEA17665.1"/>
    </source>
</evidence>
<evidence type="ECO:0000256" key="3">
    <source>
        <dbReference type="SAM" id="SignalP"/>
    </source>
</evidence>
<dbReference type="AlphaFoldDB" id="A0A1H3Z1P1"/>
<sequence>MNKSKQASIVQQLLGMTALTLALPLASVAQANTTKGAVEDAGEQPQQAPSWNVNQPPYEFKPIQLDTTETTWSNLDISPDGKTILFDMLGDLYTVPVSGGAARALTNEIAWNTQPRFSPDGKSIVFISDRDGADNIWVMDRNGDNLRQLTTEKENLVHSPNWSPDGQYLVARKGFMSGRSIPAGEIWMYHYGGGEGRQLKARLGGDIAQKNIADPAFSPDGRYVYYSIDTTAGTVWEYNKNSTQQIFAINRYDLQDGKEETFVSGPGGAIAPVPSPDGKQLAFIRRQDFNTTLFLKDLETGLETPIYSELERDLQETFGVHGNYVQYDWMPDGKSLIVWTRGKFQRIAADGSGAQEIAAHIKIEKRVADAVRFPVDVAPADFQVKMIRWAQKSPDGKQIAFQALGKIYIQDVASGERRRLTRQDDHFEFYPSWSRDGNQITYVSWDDEKLGHVRVVSARSGRGKNITRQPGLYVEPSFSPSGDSVAFRRFTGGYLLSPEYSLEPGIYLADADGDWQRRIFESGFEPHFGTDDDRIYFSDFDPADGGKRLLKSVDSNGKDERQHLHGAEITSFRVSPDSRWVAFTQDFKAYVAPFMHTGKSEVIGPDSKAVEVTQVSKRAGENLHWSADSRTLGWAHGPKLFERQLKDAFSFVAGAPAELPGPVEQGIDLSFTQAFDNSGKLVALTGGTVVTMRDAEQTREIIDNGVVLFRGNRIVAVGAADQVQIPASAKRIDVTGKTVLPGLVDAHAHGAQGREEIIPQQNWNLFSSLAFGVTTIHDPSNDSSEIFSAAEMQKAGIITGPRIFSTGTILYGAKGPGYKAKINSLEDAEFHVGRLKDMGAISVKSYNQPRREQRQQVLQAGRELGIMVVPEGGGKYQHNMNMIVDGHTGVEHSLPIANVYADVEQLWGQTKVGYTPTFVVAYGGLSGEYYWYDRTEVWKDKRLTTFTPDFIVNPRSIRRPTAPDSHYNHINVARHAKQLRDRGVTVHIGAHGQREGLGAHWEMWMMEQGGFTPWEAFRAGTIDGARYLGMDSDIGSIEPGKLADLIVVDGNPLENLRQSENITYTVINGRVFEAETMNEVDSEERLAFFHERLPISAMPAPTAEAIQQKMERHHWVH</sequence>
<dbReference type="SUPFAM" id="SSF50960">
    <property type="entry name" value="TolB, C-terminal domain"/>
    <property type="match status" value="1"/>
</dbReference>
<dbReference type="OrthoDB" id="9758793at2"/>
<feature type="domain" description="Amidohydrolase-related" evidence="4">
    <location>
        <begin position="966"/>
        <end position="1071"/>
    </location>
</feature>
<feature type="chain" id="PRO_5011587169" evidence="3">
    <location>
        <begin position="32"/>
        <end position="1117"/>
    </location>
</feature>
<name>A0A1H3Z1P1_9GAMM</name>
<evidence type="ECO:0000256" key="1">
    <source>
        <dbReference type="ARBA" id="ARBA00009820"/>
    </source>
</evidence>
<dbReference type="Pfam" id="PF01979">
    <property type="entry name" value="Amidohydro_1"/>
    <property type="match status" value="1"/>
</dbReference>
<organism evidence="5 6">
    <name type="scientific">Microbulbifer marinus</name>
    <dbReference type="NCBI Taxonomy" id="658218"/>
    <lineage>
        <taxon>Bacteria</taxon>
        <taxon>Pseudomonadati</taxon>
        <taxon>Pseudomonadota</taxon>
        <taxon>Gammaproteobacteria</taxon>
        <taxon>Cellvibrionales</taxon>
        <taxon>Microbulbiferaceae</taxon>
        <taxon>Microbulbifer</taxon>
    </lineage>
</organism>
<dbReference type="InterPro" id="IPR006680">
    <property type="entry name" value="Amidohydro-rel"/>
</dbReference>
<dbReference type="Gene3D" id="2.120.10.60">
    <property type="entry name" value="Tricorn protease N-terminal domain"/>
    <property type="match status" value="1"/>
</dbReference>
<feature type="region of interest" description="Disordered" evidence="2">
    <location>
        <begin position="36"/>
        <end position="56"/>
    </location>
</feature>
<dbReference type="STRING" id="658218.SAMN05216562_2128"/>
<keyword evidence="3" id="KW-0732">Signal</keyword>
<dbReference type="Gene3D" id="2.120.10.30">
    <property type="entry name" value="TolB, C-terminal domain"/>
    <property type="match status" value="2"/>
</dbReference>
<dbReference type="Proteomes" id="UP000198658">
    <property type="component" value="Unassembled WGS sequence"/>
</dbReference>